<dbReference type="GO" id="GO:0012505">
    <property type="term" value="C:endomembrane system"/>
    <property type="evidence" value="ECO:0007669"/>
    <property type="project" value="UniProtKB-ARBA"/>
</dbReference>
<evidence type="ECO:0000313" key="6">
    <source>
        <dbReference type="Proteomes" id="UP000664904"/>
    </source>
</evidence>
<dbReference type="KEGG" id="pxi:J5O05_03140"/>
<sequence>MKQFSKATALALLLSISGSVVSTAVLAEPDYAKIEERKKAKTKIMGERVGKKVVKAFELYNEDKIDEAIALLRDIEASDDYDKATVDRYLGQLLAQKEQMSDAAKYIAQAIKPEALNFKDQADTMKLYGDLLMGLERYDEAIKAYNAWMDYSGDQDPKVFALVAQAYFQLKNYNSVVKNADKAIELSKEKPVKDFYQLKVGAYFELKQYKNLVEVAETMVKVFPTDAKVWTNLGRFYMQTEEFQKGLTVMQVAYNKGYIETETDYKVLASYYSLVDIPWKAAKYYEQFINEGKVKRTKPNVSALASYYHAAKHIKEAAKYYEEAAKFDNDSELYRRAGALLVELQSYPAAIERLNKALELGSTKKGSIYSSLAEAYLYQDKYKQAYEAILKAQDDPSTVKFAKSWAGFIKDKARRKGVSLK</sequence>
<dbReference type="Pfam" id="PF13432">
    <property type="entry name" value="TPR_16"/>
    <property type="match status" value="1"/>
</dbReference>
<dbReference type="Pfam" id="PF09295">
    <property type="entry name" value="ChAPs"/>
    <property type="match status" value="1"/>
</dbReference>
<dbReference type="Proteomes" id="UP000664904">
    <property type="component" value="Chromosome"/>
</dbReference>
<dbReference type="EMBL" id="CP072133">
    <property type="protein sequence ID" value="QTH71930.1"/>
    <property type="molecule type" value="Genomic_DNA"/>
</dbReference>
<protein>
    <recommendedName>
        <fullName evidence="7">Tetratricopeptide repeat protein</fullName>
    </recommendedName>
</protein>
<dbReference type="InterPro" id="IPR015374">
    <property type="entry name" value="ChAPs"/>
</dbReference>
<evidence type="ECO:0000256" key="1">
    <source>
        <dbReference type="ARBA" id="ARBA00022737"/>
    </source>
</evidence>
<dbReference type="InterPro" id="IPR011990">
    <property type="entry name" value="TPR-like_helical_dom_sf"/>
</dbReference>
<dbReference type="RefSeq" id="WP_208843553.1">
    <property type="nucleotide sequence ID" value="NZ_CP072133.1"/>
</dbReference>
<feature type="repeat" description="TPR" evidence="3">
    <location>
        <begin position="331"/>
        <end position="364"/>
    </location>
</feature>
<dbReference type="PANTHER" id="PTHR44186">
    <property type="match status" value="1"/>
</dbReference>
<feature type="chain" id="PRO_5037547689" description="Tetratricopeptide repeat protein" evidence="4">
    <location>
        <begin position="28"/>
        <end position="421"/>
    </location>
</feature>
<evidence type="ECO:0000256" key="4">
    <source>
        <dbReference type="SAM" id="SignalP"/>
    </source>
</evidence>
<dbReference type="SUPFAM" id="SSF48452">
    <property type="entry name" value="TPR-like"/>
    <property type="match status" value="2"/>
</dbReference>
<proteinExistence type="predicted"/>
<dbReference type="GO" id="GO:0032991">
    <property type="term" value="C:protein-containing complex"/>
    <property type="evidence" value="ECO:0007669"/>
    <property type="project" value="UniProtKB-ARBA"/>
</dbReference>
<dbReference type="GO" id="GO:0005737">
    <property type="term" value="C:cytoplasm"/>
    <property type="evidence" value="ECO:0007669"/>
    <property type="project" value="UniProtKB-ARBA"/>
</dbReference>
<dbReference type="GO" id="GO:0016192">
    <property type="term" value="P:vesicle-mediated transport"/>
    <property type="evidence" value="ECO:0007669"/>
    <property type="project" value="UniProtKB-ARBA"/>
</dbReference>
<dbReference type="PANTHER" id="PTHR44186:SF1">
    <property type="entry name" value="BARDET-BIEDL SYNDROME 4 PROTEIN"/>
    <property type="match status" value="1"/>
</dbReference>
<keyword evidence="2 3" id="KW-0802">TPR repeat</keyword>
<gene>
    <name evidence="5" type="ORF">J5O05_03140</name>
</gene>
<reference evidence="5" key="1">
    <citation type="submission" date="2021-03" db="EMBL/GenBank/DDBJ databases">
        <title>Complete Genome of Pseudoalteromonas xiamenensis STKMTI.2, a new potential marine bacterium producing anti-Vibrio compounds.</title>
        <authorList>
            <person name="Handayani D.P."/>
            <person name="Isnansetyo A."/>
            <person name="Istiqomah I."/>
            <person name="Jumina J."/>
        </authorList>
    </citation>
    <scope>NUCLEOTIDE SEQUENCE</scope>
    <source>
        <strain evidence="5">STKMTI.2</strain>
    </source>
</reference>
<keyword evidence="4" id="KW-0732">Signal</keyword>
<dbReference type="SMART" id="SM00028">
    <property type="entry name" value="TPR"/>
    <property type="match status" value="4"/>
</dbReference>
<feature type="signal peptide" evidence="4">
    <location>
        <begin position="1"/>
        <end position="27"/>
    </location>
</feature>
<dbReference type="Gene3D" id="1.25.40.10">
    <property type="entry name" value="Tetratricopeptide repeat domain"/>
    <property type="match status" value="3"/>
</dbReference>
<organism evidence="5 6">
    <name type="scientific">Pseudoalteromonas xiamenensis</name>
    <dbReference type="NCBI Taxonomy" id="882626"/>
    <lineage>
        <taxon>Bacteria</taxon>
        <taxon>Pseudomonadati</taxon>
        <taxon>Pseudomonadota</taxon>
        <taxon>Gammaproteobacteria</taxon>
        <taxon>Alteromonadales</taxon>
        <taxon>Pseudoalteromonadaceae</taxon>
        <taxon>Pseudoalteromonas</taxon>
    </lineage>
</organism>
<evidence type="ECO:0008006" key="7">
    <source>
        <dbReference type="Google" id="ProtNLM"/>
    </source>
</evidence>
<dbReference type="PROSITE" id="PS50005">
    <property type="entry name" value="TPR"/>
    <property type="match status" value="1"/>
</dbReference>
<dbReference type="AlphaFoldDB" id="A0A975DIU5"/>
<evidence type="ECO:0000256" key="2">
    <source>
        <dbReference type="ARBA" id="ARBA00022803"/>
    </source>
</evidence>
<name>A0A975DIU5_9GAMM</name>
<accession>A0A975DIU5</accession>
<keyword evidence="1" id="KW-0677">Repeat</keyword>
<evidence type="ECO:0000313" key="5">
    <source>
        <dbReference type="EMBL" id="QTH71930.1"/>
    </source>
</evidence>
<keyword evidence="6" id="KW-1185">Reference proteome</keyword>
<evidence type="ECO:0000256" key="3">
    <source>
        <dbReference type="PROSITE-ProRule" id="PRU00339"/>
    </source>
</evidence>
<dbReference type="InterPro" id="IPR019734">
    <property type="entry name" value="TPR_rpt"/>
</dbReference>